<dbReference type="EMBL" id="JABXYR010000001">
    <property type="protein sequence ID" value="NWO22758.1"/>
    <property type="molecule type" value="Genomic_DNA"/>
</dbReference>
<evidence type="ECO:0000256" key="4">
    <source>
        <dbReference type="ARBA" id="ARBA00022723"/>
    </source>
</evidence>
<dbReference type="Pfam" id="PF04055">
    <property type="entry name" value="Radical_SAM"/>
    <property type="match status" value="1"/>
</dbReference>
<dbReference type="SFLD" id="SFLDG01082">
    <property type="entry name" value="B12-binding_domain_containing"/>
    <property type="match status" value="1"/>
</dbReference>
<dbReference type="InterPro" id="IPR006638">
    <property type="entry name" value="Elp3/MiaA/NifB-like_rSAM"/>
</dbReference>
<dbReference type="GO" id="GO:0046872">
    <property type="term" value="F:metal ion binding"/>
    <property type="evidence" value="ECO:0007669"/>
    <property type="project" value="UniProtKB-KW"/>
</dbReference>
<keyword evidence="3" id="KW-0949">S-adenosyl-L-methionine</keyword>
<evidence type="ECO:0000256" key="1">
    <source>
        <dbReference type="ARBA" id="ARBA00001966"/>
    </source>
</evidence>
<evidence type="ECO:0000313" key="9">
    <source>
        <dbReference type="Proteomes" id="UP000526307"/>
    </source>
</evidence>
<dbReference type="InterPro" id="IPR039661">
    <property type="entry name" value="ELP3"/>
</dbReference>
<reference evidence="8 9" key="1">
    <citation type="submission" date="2020-06" db="EMBL/GenBank/DDBJ databases">
        <title>Mogibacterium timidum strain W9173 genomic sequence.</title>
        <authorList>
            <person name="Wade W.G."/>
            <person name="Johnston C.D."/>
            <person name="Chen T."/>
            <person name="Dewhirst F.E."/>
        </authorList>
    </citation>
    <scope>NUCLEOTIDE SEQUENCE [LARGE SCALE GENOMIC DNA]</scope>
    <source>
        <strain evidence="8 9">W9173</strain>
    </source>
</reference>
<evidence type="ECO:0000256" key="6">
    <source>
        <dbReference type="ARBA" id="ARBA00023014"/>
    </source>
</evidence>
<keyword evidence="5" id="KW-0408">Iron</keyword>
<protein>
    <submittedName>
        <fullName evidence="8">Radical SAM protein</fullName>
    </submittedName>
</protein>
<comment type="cofactor">
    <cofactor evidence="1">
        <name>[4Fe-4S] cluster</name>
        <dbReference type="ChEBI" id="CHEBI:49883"/>
    </cofactor>
</comment>
<dbReference type="PROSITE" id="PS51918">
    <property type="entry name" value="RADICAL_SAM"/>
    <property type="match status" value="1"/>
</dbReference>
<accession>A0A7Y9B060</accession>
<name>A0A7Y9B060_9FIRM</name>
<dbReference type="PANTHER" id="PTHR11135:SF0">
    <property type="entry name" value="ELONGATOR COMPLEX PROTEIN 3"/>
    <property type="match status" value="1"/>
</dbReference>
<evidence type="ECO:0000256" key="2">
    <source>
        <dbReference type="ARBA" id="ARBA00022485"/>
    </source>
</evidence>
<evidence type="ECO:0000256" key="3">
    <source>
        <dbReference type="ARBA" id="ARBA00022691"/>
    </source>
</evidence>
<gene>
    <name evidence="8" type="ORF">HW270_01445</name>
</gene>
<evidence type="ECO:0000256" key="5">
    <source>
        <dbReference type="ARBA" id="ARBA00023004"/>
    </source>
</evidence>
<dbReference type="SUPFAM" id="SSF102114">
    <property type="entry name" value="Radical SAM enzymes"/>
    <property type="match status" value="1"/>
</dbReference>
<dbReference type="Gene3D" id="3.80.30.20">
    <property type="entry name" value="tm_1862 like domain"/>
    <property type="match status" value="1"/>
</dbReference>
<dbReference type="SMART" id="SM00729">
    <property type="entry name" value="Elp3"/>
    <property type="match status" value="1"/>
</dbReference>
<feature type="domain" description="Radical SAM core" evidence="7">
    <location>
        <begin position="1"/>
        <end position="241"/>
    </location>
</feature>
<dbReference type="CDD" id="cd01335">
    <property type="entry name" value="Radical_SAM"/>
    <property type="match status" value="1"/>
</dbReference>
<dbReference type="InterPro" id="IPR058240">
    <property type="entry name" value="rSAM_sf"/>
</dbReference>
<dbReference type="GO" id="GO:0002926">
    <property type="term" value="P:tRNA wobble base 5-methoxycarbonylmethyl-2-thiouridinylation"/>
    <property type="evidence" value="ECO:0007669"/>
    <property type="project" value="TreeGrafter"/>
</dbReference>
<dbReference type="SFLD" id="SFLDG01086">
    <property type="entry name" value="elongater_protein-like"/>
    <property type="match status" value="1"/>
</dbReference>
<dbReference type="GO" id="GO:0005737">
    <property type="term" value="C:cytoplasm"/>
    <property type="evidence" value="ECO:0007669"/>
    <property type="project" value="TreeGrafter"/>
</dbReference>
<dbReference type="InterPro" id="IPR007197">
    <property type="entry name" value="rSAM"/>
</dbReference>
<keyword evidence="9" id="KW-1185">Reference proteome</keyword>
<dbReference type="GO" id="GO:0003824">
    <property type="term" value="F:catalytic activity"/>
    <property type="evidence" value="ECO:0007669"/>
    <property type="project" value="InterPro"/>
</dbReference>
<dbReference type="AlphaFoldDB" id="A0A7Y9B060"/>
<dbReference type="InterPro" id="IPR032432">
    <property type="entry name" value="Radical_SAM_C"/>
</dbReference>
<comment type="caution">
    <text evidence="8">The sequence shown here is derived from an EMBL/GenBank/DDBJ whole genome shotgun (WGS) entry which is preliminary data.</text>
</comment>
<proteinExistence type="predicted"/>
<keyword evidence="2" id="KW-0004">4Fe-4S</keyword>
<dbReference type="PANTHER" id="PTHR11135">
    <property type="entry name" value="HISTONE ACETYLTRANSFERASE-RELATED"/>
    <property type="match status" value="1"/>
</dbReference>
<evidence type="ECO:0000259" key="7">
    <source>
        <dbReference type="PROSITE" id="PS51918"/>
    </source>
</evidence>
<dbReference type="RefSeq" id="WP_178978134.1">
    <property type="nucleotide sequence ID" value="NZ_JABXYR010000001.1"/>
</dbReference>
<evidence type="ECO:0000313" key="8">
    <source>
        <dbReference type="EMBL" id="NWO22758.1"/>
    </source>
</evidence>
<sequence length="373" mass="41317">MKQHAIIPIFIPHLGCPNDCVFCNQRKITAHTGAPTTNEVRKTIDTWLATLGEVPTIEVAFYGGSFTGLDMDEQSSYLAVAKEYKHTGRIDKIHMSTRPDYIDHEILDNLRAYSVDTIELGVQSFDDEVLRKSNRGHSAAIVYAAVELIKEYGFELGIQLMIGLPGDSPESCVYSAEETVKLAPSLARLYPTIVIDDTELLEMYKRGEYEPLSREEAVTRTAAMYRILDDAGITIMRVGLKSTDVIGEGGAINGGTYHPAFRQLVEGRIARDRIEPELVAISRAAESIPAYSAASNSSTEPLLSDSTATVHANTCVPARTKVDIFSSPTWYSNAVGNKGENKKYFDSKFPELNIKFRIDEQLGPGKFRVRLKK</sequence>
<dbReference type="Proteomes" id="UP000526307">
    <property type="component" value="Unassembled WGS sequence"/>
</dbReference>
<dbReference type="SFLD" id="SFLDS00029">
    <property type="entry name" value="Radical_SAM"/>
    <property type="match status" value="1"/>
</dbReference>
<dbReference type="InterPro" id="IPR023404">
    <property type="entry name" value="rSAM_horseshoe"/>
</dbReference>
<keyword evidence="6" id="KW-0411">Iron-sulfur</keyword>
<keyword evidence="4" id="KW-0479">Metal-binding</keyword>
<dbReference type="Pfam" id="PF16199">
    <property type="entry name" value="Radical_SAM_C"/>
    <property type="match status" value="1"/>
</dbReference>
<dbReference type="GO" id="GO:0051539">
    <property type="term" value="F:4 iron, 4 sulfur cluster binding"/>
    <property type="evidence" value="ECO:0007669"/>
    <property type="project" value="UniProtKB-KW"/>
</dbReference>
<organism evidence="8 9">
    <name type="scientific">Mogibacterium timidum</name>
    <dbReference type="NCBI Taxonomy" id="35519"/>
    <lineage>
        <taxon>Bacteria</taxon>
        <taxon>Bacillati</taxon>
        <taxon>Bacillota</taxon>
        <taxon>Clostridia</taxon>
        <taxon>Peptostreptococcales</taxon>
        <taxon>Anaerovoracaceae</taxon>
        <taxon>Mogibacterium</taxon>
    </lineage>
</organism>